<evidence type="ECO:0000313" key="2">
    <source>
        <dbReference type="Proteomes" id="UP000187209"/>
    </source>
</evidence>
<gene>
    <name evidence="1" type="ORF">SteCoe_10636</name>
</gene>
<protein>
    <submittedName>
        <fullName evidence="1">Uncharacterized protein</fullName>
    </submittedName>
</protein>
<dbReference type="SUPFAM" id="SSF48403">
    <property type="entry name" value="Ankyrin repeat"/>
    <property type="match status" value="1"/>
</dbReference>
<dbReference type="Proteomes" id="UP000187209">
    <property type="component" value="Unassembled WGS sequence"/>
</dbReference>
<sequence length="367" mass="42398">MGCCTSNKLIPTSGLDIETITQAINKSQLKTLTKLKVHLLKSESQQSLINEGFILFNNIKLSPLGYALYREQFKSFKHLHENLGASFEALDLLLEKANTSIIEFICNKGLLQFLSYYLPIYEKYDYHKISIDLNETTTFDFDKTIVIDSRANRSFTPLQLAVNKCHLHIVDYICEYFDGRINVIKDFDINYQDDYTGENCAMIACRRGILPMVKYLYENTKANFKALNKRNENVLVITAAASKTQRSNEYFQVFAYLIEHVKVDFSSSYEDLLLLLEDEKIVQYFETVLERCGIKRRKSEVEEKFRPNPFTPVMQFRVGETVNENFQLGSMKDSEASTQSVLSNIKPDEGRMTVFLASILSYFDRDN</sequence>
<dbReference type="AlphaFoldDB" id="A0A1R2CFA6"/>
<organism evidence="1 2">
    <name type="scientific">Stentor coeruleus</name>
    <dbReference type="NCBI Taxonomy" id="5963"/>
    <lineage>
        <taxon>Eukaryota</taxon>
        <taxon>Sar</taxon>
        <taxon>Alveolata</taxon>
        <taxon>Ciliophora</taxon>
        <taxon>Postciliodesmatophora</taxon>
        <taxon>Heterotrichea</taxon>
        <taxon>Heterotrichida</taxon>
        <taxon>Stentoridae</taxon>
        <taxon>Stentor</taxon>
    </lineage>
</organism>
<comment type="caution">
    <text evidence="1">The sequence shown here is derived from an EMBL/GenBank/DDBJ whole genome shotgun (WGS) entry which is preliminary data.</text>
</comment>
<dbReference type="Gene3D" id="1.25.40.20">
    <property type="entry name" value="Ankyrin repeat-containing domain"/>
    <property type="match status" value="1"/>
</dbReference>
<name>A0A1R2CFA6_9CILI</name>
<evidence type="ECO:0000313" key="1">
    <source>
        <dbReference type="EMBL" id="OMJ87630.1"/>
    </source>
</evidence>
<dbReference type="InterPro" id="IPR036770">
    <property type="entry name" value="Ankyrin_rpt-contain_sf"/>
</dbReference>
<accession>A0A1R2CFA6</accession>
<reference evidence="1 2" key="1">
    <citation type="submission" date="2016-11" db="EMBL/GenBank/DDBJ databases">
        <title>The macronuclear genome of Stentor coeruleus: a giant cell with tiny introns.</title>
        <authorList>
            <person name="Slabodnick M."/>
            <person name="Ruby J.G."/>
            <person name="Reiff S.B."/>
            <person name="Swart E.C."/>
            <person name="Gosai S."/>
            <person name="Prabakaran S."/>
            <person name="Witkowska E."/>
            <person name="Larue G.E."/>
            <person name="Fisher S."/>
            <person name="Freeman R.M."/>
            <person name="Gunawardena J."/>
            <person name="Chu W."/>
            <person name="Stover N.A."/>
            <person name="Gregory B.D."/>
            <person name="Nowacki M."/>
            <person name="Derisi J."/>
            <person name="Roy S.W."/>
            <person name="Marshall W.F."/>
            <person name="Sood P."/>
        </authorList>
    </citation>
    <scope>NUCLEOTIDE SEQUENCE [LARGE SCALE GENOMIC DNA]</scope>
    <source>
        <strain evidence="1">WM001</strain>
    </source>
</reference>
<dbReference type="EMBL" id="MPUH01000172">
    <property type="protein sequence ID" value="OMJ87630.1"/>
    <property type="molecule type" value="Genomic_DNA"/>
</dbReference>
<proteinExistence type="predicted"/>
<keyword evidence="2" id="KW-1185">Reference proteome</keyword>